<dbReference type="InterPro" id="IPR003769">
    <property type="entry name" value="ClpS_core"/>
</dbReference>
<sequence>MGVLVLPLSLRVPLQRGLCRFSGASTTPFRISGPGVKRPYASVRTCCAGGGSGGGVLDRPTTIGLPGIDLGKATTRQRPRFYRVMLHNDDFNRREYVVKVLLKVLDNFTMEDAINCMQEAHTNGVACLVSCPQEDAEKYCEGLRVNGLISTIEPAGNSGGNSGGDGPDAS</sequence>
<feature type="domain" description="Adaptor protein ClpS core" evidence="1">
    <location>
        <begin position="78"/>
        <end position="144"/>
    </location>
</feature>
<evidence type="ECO:0000313" key="2">
    <source>
        <dbReference type="EMBL" id="KAK9915812.1"/>
    </source>
</evidence>
<evidence type="ECO:0000313" key="3">
    <source>
        <dbReference type="Proteomes" id="UP001491310"/>
    </source>
</evidence>
<organism evidence="2 3">
    <name type="scientific">Coccomyxa subellipsoidea</name>
    <dbReference type="NCBI Taxonomy" id="248742"/>
    <lineage>
        <taxon>Eukaryota</taxon>
        <taxon>Viridiplantae</taxon>
        <taxon>Chlorophyta</taxon>
        <taxon>core chlorophytes</taxon>
        <taxon>Trebouxiophyceae</taxon>
        <taxon>Trebouxiophyceae incertae sedis</taxon>
        <taxon>Coccomyxaceae</taxon>
        <taxon>Coccomyxa</taxon>
    </lineage>
</organism>
<protein>
    <recommendedName>
        <fullName evidence="1">Adaptor protein ClpS core domain-containing protein</fullName>
    </recommendedName>
</protein>
<keyword evidence="3" id="KW-1185">Reference proteome</keyword>
<dbReference type="PANTHER" id="PTHR33473">
    <property type="entry name" value="ATP-DEPENDENT CLP PROTEASE ADAPTER PROTEIN CLPS1, CHLOROPLASTIC"/>
    <property type="match status" value="1"/>
</dbReference>
<gene>
    <name evidence="2" type="ORF">WJX75_004351</name>
</gene>
<dbReference type="PANTHER" id="PTHR33473:SF17">
    <property type="entry name" value="ATP-DEPENDENT CLP PROTEASE ADAPTER PROTEIN CLPS1, CHLOROPLASTIC"/>
    <property type="match status" value="1"/>
</dbReference>
<dbReference type="InterPro" id="IPR022935">
    <property type="entry name" value="ClpS"/>
</dbReference>
<evidence type="ECO:0000259" key="1">
    <source>
        <dbReference type="Pfam" id="PF02617"/>
    </source>
</evidence>
<accession>A0ABR2YVZ4</accession>
<dbReference type="Gene3D" id="3.30.1390.10">
    <property type="match status" value="1"/>
</dbReference>
<comment type="caution">
    <text evidence="2">The sequence shown here is derived from an EMBL/GenBank/DDBJ whole genome shotgun (WGS) entry which is preliminary data.</text>
</comment>
<proteinExistence type="predicted"/>
<reference evidence="2 3" key="1">
    <citation type="journal article" date="2024" name="Nat. Commun.">
        <title>Phylogenomics reveals the evolutionary origins of lichenization in chlorophyte algae.</title>
        <authorList>
            <person name="Puginier C."/>
            <person name="Libourel C."/>
            <person name="Otte J."/>
            <person name="Skaloud P."/>
            <person name="Haon M."/>
            <person name="Grisel S."/>
            <person name="Petersen M."/>
            <person name="Berrin J.G."/>
            <person name="Delaux P.M."/>
            <person name="Dal Grande F."/>
            <person name="Keller J."/>
        </authorList>
    </citation>
    <scope>NUCLEOTIDE SEQUENCE [LARGE SCALE GENOMIC DNA]</scope>
    <source>
        <strain evidence="2 3">SAG 216-7</strain>
    </source>
</reference>
<dbReference type="Pfam" id="PF02617">
    <property type="entry name" value="ClpS"/>
    <property type="match status" value="1"/>
</dbReference>
<dbReference type="Proteomes" id="UP001491310">
    <property type="component" value="Unassembled WGS sequence"/>
</dbReference>
<dbReference type="SUPFAM" id="SSF54736">
    <property type="entry name" value="ClpS-like"/>
    <property type="match status" value="1"/>
</dbReference>
<dbReference type="EMBL" id="JALJOT010000004">
    <property type="protein sequence ID" value="KAK9915812.1"/>
    <property type="molecule type" value="Genomic_DNA"/>
</dbReference>
<dbReference type="InterPro" id="IPR014719">
    <property type="entry name" value="Ribosomal_bL12_C/ClpS-like"/>
</dbReference>
<name>A0ABR2YVZ4_9CHLO</name>